<evidence type="ECO:0000256" key="5">
    <source>
        <dbReference type="ARBA" id="ARBA00034247"/>
    </source>
</evidence>
<dbReference type="GO" id="GO:0043709">
    <property type="term" value="P:cell adhesion involved in single-species biofilm formation"/>
    <property type="evidence" value="ECO:0007669"/>
    <property type="project" value="TreeGrafter"/>
</dbReference>
<comment type="catalytic activity">
    <reaction evidence="5">
        <text>2 GTP = 3',3'-c-di-GMP + 2 diphosphate</text>
        <dbReference type="Rhea" id="RHEA:24898"/>
        <dbReference type="ChEBI" id="CHEBI:33019"/>
        <dbReference type="ChEBI" id="CHEBI:37565"/>
        <dbReference type="ChEBI" id="CHEBI:58805"/>
        <dbReference type="EC" id="2.7.7.65"/>
    </reaction>
</comment>
<reference evidence="7" key="1">
    <citation type="submission" date="2018-11" db="EMBL/GenBank/DDBJ databases">
        <title>Genomics analysis of Putative Virulence Factors on Adhesion and Cytotoxicity for Cronobacter spp.</title>
        <authorList>
            <person name="Cui J."/>
        </authorList>
    </citation>
    <scope>NUCLEOTIDE SEQUENCE</scope>
    <source>
        <strain evidence="7">SD69</strain>
    </source>
</reference>
<organism evidence="7 8">
    <name type="scientific">Cronobacter dublinensis</name>
    <dbReference type="NCBI Taxonomy" id="413497"/>
    <lineage>
        <taxon>Bacteria</taxon>
        <taxon>Pseudomonadati</taxon>
        <taxon>Pseudomonadota</taxon>
        <taxon>Gammaproteobacteria</taxon>
        <taxon>Enterobacterales</taxon>
        <taxon>Enterobacteriaceae</taxon>
        <taxon>Cronobacter</taxon>
    </lineage>
</organism>
<dbReference type="NCBIfam" id="TIGR00254">
    <property type="entry name" value="GGDEF"/>
    <property type="match status" value="1"/>
</dbReference>
<dbReference type="Proteomes" id="UP000778262">
    <property type="component" value="Unassembled WGS sequence"/>
</dbReference>
<name>A0A9Q4T853_9ENTR</name>
<dbReference type="Pfam" id="PF00990">
    <property type="entry name" value="GGDEF"/>
    <property type="match status" value="1"/>
</dbReference>
<dbReference type="RefSeq" id="WP_161591138.1">
    <property type="nucleotide sequence ID" value="NZ_JASEOZ010000007.1"/>
</dbReference>
<dbReference type="InterPro" id="IPR000160">
    <property type="entry name" value="GGDEF_dom"/>
</dbReference>
<dbReference type="InterPro" id="IPR050469">
    <property type="entry name" value="Diguanylate_Cyclase"/>
</dbReference>
<evidence type="ECO:0000256" key="1">
    <source>
        <dbReference type="ARBA" id="ARBA00001946"/>
    </source>
</evidence>
<dbReference type="PANTHER" id="PTHR45138">
    <property type="entry name" value="REGULATORY COMPONENTS OF SENSORY TRANSDUCTION SYSTEM"/>
    <property type="match status" value="1"/>
</dbReference>
<keyword evidence="7" id="KW-0548">Nucleotidyltransferase</keyword>
<keyword evidence="4" id="KW-0547">Nucleotide-binding</keyword>
<dbReference type="NCBIfam" id="NF007380">
    <property type="entry name" value="PRK09894.1"/>
    <property type="match status" value="1"/>
</dbReference>
<comment type="pathway">
    <text evidence="2">Purine metabolism; 3',5'-cyclic di-GMP biosynthesis.</text>
</comment>
<dbReference type="SUPFAM" id="SSF55073">
    <property type="entry name" value="Nucleotide cyclase"/>
    <property type="match status" value="1"/>
</dbReference>
<dbReference type="EC" id="2.7.7.65" evidence="3"/>
<comment type="cofactor">
    <cofactor evidence="1">
        <name>Mg(2+)</name>
        <dbReference type="ChEBI" id="CHEBI:18420"/>
    </cofactor>
</comment>
<evidence type="ECO:0000259" key="6">
    <source>
        <dbReference type="PROSITE" id="PS50887"/>
    </source>
</evidence>
<protein>
    <recommendedName>
        <fullName evidence="3">diguanylate cyclase</fullName>
        <ecNumber evidence="3">2.7.7.65</ecNumber>
    </recommendedName>
</protein>
<dbReference type="PANTHER" id="PTHR45138:SF9">
    <property type="entry name" value="DIGUANYLATE CYCLASE DGCM-RELATED"/>
    <property type="match status" value="1"/>
</dbReference>
<dbReference type="Gene3D" id="3.30.70.270">
    <property type="match status" value="1"/>
</dbReference>
<comment type="caution">
    <text evidence="7">The sequence shown here is derived from an EMBL/GenBank/DDBJ whole genome shotgun (WGS) entry which is preliminary data.</text>
</comment>
<evidence type="ECO:0000256" key="3">
    <source>
        <dbReference type="ARBA" id="ARBA00012528"/>
    </source>
</evidence>
<keyword evidence="7" id="KW-0808">Transferase</keyword>
<keyword evidence="4" id="KW-0342">GTP-binding</keyword>
<evidence type="ECO:0000256" key="2">
    <source>
        <dbReference type="ARBA" id="ARBA00004665"/>
    </source>
</evidence>
<sequence length="295" mass="33577">MDLEQIDLSLKELNQAVKLHYEWTGKFLELALLGSEPDNEFNHSQSDHYCRFCQWVTARANITFRYARFIETISETHKTMHDTARVLIQAIANKQVNSTTLYAYHAAQQQFVASIDDYRQQLISLRNLHDALTGLPLRHLLYEDFAFLHTRANERALWLLIIDIDRFKMVNDTLGHNAGDDVLRQVAQRLKMAAQTGERVYRFGGEEFIALLEAQTPQAAARAGVRFCDSLRQQPLTVNGDTLRVTATGGLTCVLPEETLHEAIGRADKAMYFGKNSGRNRCILAHNDIALETLE</sequence>
<dbReference type="InterPro" id="IPR043128">
    <property type="entry name" value="Rev_trsase/Diguanyl_cyclase"/>
</dbReference>
<dbReference type="SMART" id="SM00267">
    <property type="entry name" value="GGDEF"/>
    <property type="match status" value="1"/>
</dbReference>
<accession>A0A9Q4T853</accession>
<dbReference type="PROSITE" id="PS50887">
    <property type="entry name" value="GGDEF"/>
    <property type="match status" value="1"/>
</dbReference>
<dbReference type="GO" id="GO:0052621">
    <property type="term" value="F:diguanylate cyclase activity"/>
    <property type="evidence" value="ECO:0007669"/>
    <property type="project" value="UniProtKB-EC"/>
</dbReference>
<proteinExistence type="predicted"/>
<dbReference type="InterPro" id="IPR029787">
    <property type="entry name" value="Nucleotide_cyclase"/>
</dbReference>
<dbReference type="GO" id="GO:0005525">
    <property type="term" value="F:GTP binding"/>
    <property type="evidence" value="ECO:0007669"/>
    <property type="project" value="UniProtKB-KW"/>
</dbReference>
<evidence type="ECO:0000256" key="4">
    <source>
        <dbReference type="ARBA" id="ARBA00023134"/>
    </source>
</evidence>
<evidence type="ECO:0000313" key="8">
    <source>
        <dbReference type="Proteomes" id="UP000778262"/>
    </source>
</evidence>
<dbReference type="CDD" id="cd01949">
    <property type="entry name" value="GGDEF"/>
    <property type="match status" value="1"/>
</dbReference>
<dbReference type="GO" id="GO:0005886">
    <property type="term" value="C:plasma membrane"/>
    <property type="evidence" value="ECO:0007669"/>
    <property type="project" value="TreeGrafter"/>
</dbReference>
<gene>
    <name evidence="7" type="ORF">EHJ13_14895</name>
</gene>
<dbReference type="AlphaFoldDB" id="A0A9Q4T853"/>
<dbReference type="Gene3D" id="1.20.120.30">
    <property type="entry name" value="Aspartate receptor, ligand-binding domain"/>
    <property type="match status" value="1"/>
</dbReference>
<feature type="domain" description="GGDEF" evidence="6">
    <location>
        <begin position="155"/>
        <end position="287"/>
    </location>
</feature>
<evidence type="ECO:0000313" key="7">
    <source>
        <dbReference type="EMBL" id="NCH88713.1"/>
    </source>
</evidence>
<dbReference type="EMBL" id="RPBY01000005">
    <property type="protein sequence ID" value="NCH88713.1"/>
    <property type="molecule type" value="Genomic_DNA"/>
</dbReference>
<dbReference type="GO" id="GO:1902201">
    <property type="term" value="P:negative regulation of bacterial-type flagellum-dependent cell motility"/>
    <property type="evidence" value="ECO:0007669"/>
    <property type="project" value="TreeGrafter"/>
</dbReference>